<dbReference type="InterPro" id="IPR018257">
    <property type="entry name" value="Ribosomal_bL19_CS"/>
</dbReference>
<dbReference type="Proteomes" id="UP000231263">
    <property type="component" value="Unassembled WGS sequence"/>
</dbReference>
<dbReference type="InterPro" id="IPR008991">
    <property type="entry name" value="Translation_prot_SH3-like_sf"/>
</dbReference>
<evidence type="ECO:0000256" key="5">
    <source>
        <dbReference type="SAM" id="MobiDB-lite"/>
    </source>
</evidence>
<dbReference type="EMBL" id="PFWT01000006">
    <property type="protein sequence ID" value="PJA46952.1"/>
    <property type="molecule type" value="Genomic_DNA"/>
</dbReference>
<proteinExistence type="inferred from homology"/>
<evidence type="ECO:0000256" key="4">
    <source>
        <dbReference type="RuleBase" id="RU000559"/>
    </source>
</evidence>
<comment type="caution">
    <text evidence="6">The sequence shown here is derived from an EMBL/GenBank/DDBJ whole genome shotgun (WGS) entry which is preliminary data.</text>
</comment>
<gene>
    <name evidence="6" type="ORF">CO173_00870</name>
</gene>
<evidence type="ECO:0000313" key="7">
    <source>
        <dbReference type="Proteomes" id="UP000231263"/>
    </source>
</evidence>
<accession>A0A2M7XGH0</accession>
<dbReference type="InterPro" id="IPR038657">
    <property type="entry name" value="Ribosomal_bL19_sf"/>
</dbReference>
<evidence type="ECO:0000256" key="2">
    <source>
        <dbReference type="ARBA" id="ARBA00022980"/>
    </source>
</evidence>
<dbReference type="Gene3D" id="2.30.30.790">
    <property type="match status" value="1"/>
</dbReference>
<comment type="function">
    <text evidence="4">This protein is located at the 30S-50S ribosomal subunit interface and may play a role in the structure and function of the aminoacyl-tRNA binding site.</text>
</comment>
<protein>
    <recommendedName>
        <fullName evidence="4">50S ribosomal protein L19</fullName>
    </recommendedName>
</protein>
<dbReference type="GO" id="GO:0003735">
    <property type="term" value="F:structural constituent of ribosome"/>
    <property type="evidence" value="ECO:0007669"/>
    <property type="project" value="InterPro"/>
</dbReference>
<dbReference type="GO" id="GO:0022625">
    <property type="term" value="C:cytosolic large ribosomal subunit"/>
    <property type="evidence" value="ECO:0007669"/>
    <property type="project" value="TreeGrafter"/>
</dbReference>
<comment type="similarity">
    <text evidence="1 4">Belongs to the bacterial ribosomal protein bL19 family.</text>
</comment>
<organism evidence="6 7">
    <name type="scientific">Candidatus Uhrbacteria bacterium CG_4_9_14_3_um_filter_41_35</name>
    <dbReference type="NCBI Taxonomy" id="1975034"/>
    <lineage>
        <taxon>Bacteria</taxon>
        <taxon>Candidatus Uhriibacteriota</taxon>
    </lineage>
</organism>
<feature type="region of interest" description="Disordered" evidence="5">
    <location>
        <begin position="1"/>
        <end position="20"/>
    </location>
</feature>
<keyword evidence="3 4" id="KW-0687">Ribonucleoprotein</keyword>
<evidence type="ECO:0000313" key="6">
    <source>
        <dbReference type="EMBL" id="PJA46952.1"/>
    </source>
</evidence>
<evidence type="ECO:0000256" key="1">
    <source>
        <dbReference type="ARBA" id="ARBA00005781"/>
    </source>
</evidence>
<dbReference type="SUPFAM" id="SSF50104">
    <property type="entry name" value="Translation proteins SH3-like domain"/>
    <property type="match status" value="1"/>
</dbReference>
<keyword evidence="2 6" id="KW-0689">Ribosomal protein</keyword>
<reference evidence="7" key="1">
    <citation type="submission" date="2017-09" db="EMBL/GenBank/DDBJ databases">
        <title>Depth-based differentiation of microbial function through sediment-hosted aquifers and enrichment of novel symbionts in the deep terrestrial subsurface.</title>
        <authorList>
            <person name="Probst A.J."/>
            <person name="Ladd B."/>
            <person name="Jarett J.K."/>
            <person name="Geller-Mcgrath D.E."/>
            <person name="Sieber C.M.K."/>
            <person name="Emerson J.B."/>
            <person name="Anantharaman K."/>
            <person name="Thomas B.C."/>
            <person name="Malmstrom R."/>
            <person name="Stieglmeier M."/>
            <person name="Klingl A."/>
            <person name="Woyke T."/>
            <person name="Ryan C.M."/>
            <person name="Banfield J.F."/>
        </authorList>
    </citation>
    <scope>NUCLEOTIDE SEQUENCE [LARGE SCALE GENOMIC DNA]</scope>
</reference>
<name>A0A2M7XGH0_9BACT</name>
<dbReference type="GO" id="GO:0006412">
    <property type="term" value="P:translation"/>
    <property type="evidence" value="ECO:0007669"/>
    <property type="project" value="InterPro"/>
</dbReference>
<sequence length="131" mass="15045">MEAQSEEKEVETTSIPESDVEAEVVEMPHSDIRPGMLVRVHEKIKEANPKGEIKERIQVFEGIVLGLKSASSARTMTVRKNSKGWMVEKIFPLSSPNIDKIEVVKQYRTRRAKITFLRGKHKRKMIEVKTK</sequence>
<dbReference type="Pfam" id="PF01245">
    <property type="entry name" value="Ribosomal_L19"/>
    <property type="match status" value="1"/>
</dbReference>
<dbReference type="PANTHER" id="PTHR15680:SF9">
    <property type="entry name" value="LARGE RIBOSOMAL SUBUNIT PROTEIN BL19M"/>
    <property type="match status" value="1"/>
</dbReference>
<feature type="compositionally biased region" description="Basic and acidic residues" evidence="5">
    <location>
        <begin position="1"/>
        <end position="11"/>
    </location>
</feature>
<dbReference type="PRINTS" id="PR00061">
    <property type="entry name" value="RIBOSOMALL19"/>
</dbReference>
<dbReference type="PANTHER" id="PTHR15680">
    <property type="entry name" value="RIBOSOMAL PROTEIN L19"/>
    <property type="match status" value="1"/>
</dbReference>
<dbReference type="PROSITE" id="PS01015">
    <property type="entry name" value="RIBOSOMAL_L19"/>
    <property type="match status" value="1"/>
</dbReference>
<dbReference type="AlphaFoldDB" id="A0A2M7XGH0"/>
<evidence type="ECO:0000256" key="3">
    <source>
        <dbReference type="ARBA" id="ARBA00023274"/>
    </source>
</evidence>
<dbReference type="InterPro" id="IPR001857">
    <property type="entry name" value="Ribosomal_bL19"/>
</dbReference>